<dbReference type="PANTHER" id="PTHR46246:SF1">
    <property type="entry name" value="GUANOSINE-3',5'-BIS(DIPHOSPHATE) 3'-PYROPHOSPHOHYDROLASE MESH1"/>
    <property type="match status" value="1"/>
</dbReference>
<dbReference type="Pfam" id="PF13328">
    <property type="entry name" value="HD_4"/>
    <property type="match status" value="1"/>
</dbReference>
<reference evidence="2 3" key="1">
    <citation type="submission" date="2020-08" db="EMBL/GenBank/DDBJ databases">
        <title>Cohnella phylogeny.</title>
        <authorList>
            <person name="Dunlap C."/>
        </authorList>
    </citation>
    <scope>NUCLEOTIDE SEQUENCE [LARGE SCALE GENOMIC DNA]</scope>
    <source>
        <strain evidence="2 3">DSM 25239</strain>
    </source>
</reference>
<feature type="domain" description="HD/PDEase" evidence="1">
    <location>
        <begin position="23"/>
        <end position="130"/>
    </location>
</feature>
<sequence>MTIVDQAIEFAAYAHRNQKRKGTDIPYVSHPYAVGMILRQAGCPDEVVAAGLLHDTLEDTETTAEQLRDLFGPAVLEIVVGCSEPDKGASWEERKRHTLEELRSASLAILQVACADKLHNIRSIRRDLAVHGEQAWDRFKRGRDSQQWYYTGLVESLGHESRFALLDELEAEVKAVFGSPV</sequence>
<accession>A0A841U7N2</accession>
<dbReference type="Gene3D" id="1.10.3210.10">
    <property type="entry name" value="Hypothetical protein af1432"/>
    <property type="match status" value="1"/>
</dbReference>
<dbReference type="GO" id="GO:0008893">
    <property type="term" value="F:guanosine-3',5'-bis(diphosphate) 3'-diphosphatase activity"/>
    <property type="evidence" value="ECO:0007669"/>
    <property type="project" value="TreeGrafter"/>
</dbReference>
<dbReference type="PANTHER" id="PTHR46246">
    <property type="entry name" value="GUANOSINE-3',5'-BIS(DIPHOSPHATE) 3'-PYROPHOSPHOHYDROLASE MESH1"/>
    <property type="match status" value="1"/>
</dbReference>
<dbReference type="InterPro" id="IPR052194">
    <property type="entry name" value="MESH1"/>
</dbReference>
<proteinExistence type="predicted"/>
<evidence type="ECO:0000313" key="3">
    <source>
        <dbReference type="Proteomes" id="UP000553776"/>
    </source>
</evidence>
<dbReference type="SUPFAM" id="SSF109604">
    <property type="entry name" value="HD-domain/PDEase-like"/>
    <property type="match status" value="1"/>
</dbReference>
<protein>
    <submittedName>
        <fullName evidence="2">Bifunctional (P)ppGpp synthetase/guanosine-3',5'-bis(Diphosphate) 3'-pyrophosphohydrolase</fullName>
    </submittedName>
</protein>
<evidence type="ECO:0000313" key="2">
    <source>
        <dbReference type="EMBL" id="MBB6694273.1"/>
    </source>
</evidence>
<dbReference type="SMART" id="SM00471">
    <property type="entry name" value="HDc"/>
    <property type="match status" value="1"/>
</dbReference>
<organism evidence="2 3">
    <name type="scientific">Cohnella xylanilytica</name>
    <dbReference type="NCBI Taxonomy" id="557555"/>
    <lineage>
        <taxon>Bacteria</taxon>
        <taxon>Bacillati</taxon>
        <taxon>Bacillota</taxon>
        <taxon>Bacilli</taxon>
        <taxon>Bacillales</taxon>
        <taxon>Paenibacillaceae</taxon>
        <taxon>Cohnella</taxon>
    </lineage>
</organism>
<evidence type="ECO:0000259" key="1">
    <source>
        <dbReference type="SMART" id="SM00471"/>
    </source>
</evidence>
<dbReference type="AlphaFoldDB" id="A0A841U7N2"/>
<gene>
    <name evidence="2" type="ORF">H7B90_23030</name>
</gene>
<keyword evidence="3" id="KW-1185">Reference proteome</keyword>
<comment type="caution">
    <text evidence="2">The sequence shown here is derived from an EMBL/GenBank/DDBJ whole genome shotgun (WGS) entry which is preliminary data.</text>
</comment>
<dbReference type="EMBL" id="JACJVR010000088">
    <property type="protein sequence ID" value="MBB6694273.1"/>
    <property type="molecule type" value="Genomic_DNA"/>
</dbReference>
<dbReference type="Proteomes" id="UP000553776">
    <property type="component" value="Unassembled WGS sequence"/>
</dbReference>
<keyword evidence="2" id="KW-0378">Hydrolase</keyword>
<name>A0A841U7N2_9BACL</name>
<dbReference type="InterPro" id="IPR003607">
    <property type="entry name" value="HD/PDEase_dom"/>
</dbReference>
<dbReference type="RefSeq" id="WP_185138245.1">
    <property type="nucleotide sequence ID" value="NZ_JACJVR010000088.1"/>
</dbReference>